<evidence type="ECO:0000256" key="1">
    <source>
        <dbReference type="SAM" id="Phobius"/>
    </source>
</evidence>
<dbReference type="Proteomes" id="UP001153076">
    <property type="component" value="Unassembled WGS sequence"/>
</dbReference>
<proteinExistence type="predicted"/>
<name>A0A9Q1GTI0_9CARY</name>
<reference evidence="2" key="1">
    <citation type="submission" date="2022-04" db="EMBL/GenBank/DDBJ databases">
        <title>Carnegiea gigantea Genome sequencing and assembly v2.</title>
        <authorList>
            <person name="Copetti D."/>
            <person name="Sanderson M.J."/>
            <person name="Burquez A."/>
            <person name="Wojciechowski M.F."/>
        </authorList>
    </citation>
    <scope>NUCLEOTIDE SEQUENCE</scope>
    <source>
        <strain evidence="2">SGP5-SGP5p</strain>
        <tissue evidence="2">Aerial part</tissue>
    </source>
</reference>
<accession>A0A9Q1GTI0</accession>
<comment type="caution">
    <text evidence="2">The sequence shown here is derived from an EMBL/GenBank/DDBJ whole genome shotgun (WGS) entry which is preliminary data.</text>
</comment>
<keyword evidence="1" id="KW-0472">Membrane</keyword>
<dbReference type="PANTHER" id="PTHR33116:SF84">
    <property type="entry name" value="RNA-DIRECTED DNA POLYMERASE"/>
    <property type="match status" value="1"/>
</dbReference>
<sequence length="243" mass="28917">MTAGRLSKLECRTLVDKIMKKVHLWAMKNLSFAGRAQLINSVIFGMFNYWASIFILLQEMFSRLNGFTRNISNDQIGEHTRHQLIVAGTGRRKLQKRKTSSWHEEWKWHQGTKYTIKAGYQWLLGKWENYQWSKLIWARPTSPRHAFITWIFFHQRLPRLWQTAASSWQFRHASSYEEFLSNLNKLKGPRRYKNITMAIIAATLYQVWHAMNTSISKSQSIPVQRAFHQLKEHLTHRILFLNL</sequence>
<dbReference type="EMBL" id="JAKOGI010001309">
    <property type="protein sequence ID" value="KAJ8426340.1"/>
    <property type="molecule type" value="Genomic_DNA"/>
</dbReference>
<protein>
    <recommendedName>
        <fullName evidence="4">Reverse transcriptase zinc-binding domain-containing protein</fullName>
    </recommendedName>
</protein>
<keyword evidence="3" id="KW-1185">Reference proteome</keyword>
<evidence type="ECO:0000313" key="2">
    <source>
        <dbReference type="EMBL" id="KAJ8426340.1"/>
    </source>
</evidence>
<dbReference type="PANTHER" id="PTHR33116">
    <property type="entry name" value="REVERSE TRANSCRIPTASE ZINC-BINDING DOMAIN-CONTAINING PROTEIN-RELATED-RELATED"/>
    <property type="match status" value="1"/>
</dbReference>
<dbReference type="AlphaFoldDB" id="A0A9Q1GTI0"/>
<feature type="transmembrane region" description="Helical" evidence="1">
    <location>
        <begin position="38"/>
        <end position="57"/>
    </location>
</feature>
<keyword evidence="1" id="KW-0812">Transmembrane</keyword>
<evidence type="ECO:0000313" key="3">
    <source>
        <dbReference type="Proteomes" id="UP001153076"/>
    </source>
</evidence>
<dbReference type="OrthoDB" id="1938625at2759"/>
<evidence type="ECO:0008006" key="4">
    <source>
        <dbReference type="Google" id="ProtNLM"/>
    </source>
</evidence>
<gene>
    <name evidence="2" type="ORF">Cgig2_017438</name>
</gene>
<keyword evidence="1" id="KW-1133">Transmembrane helix</keyword>
<organism evidence="2 3">
    <name type="scientific">Carnegiea gigantea</name>
    <dbReference type="NCBI Taxonomy" id="171969"/>
    <lineage>
        <taxon>Eukaryota</taxon>
        <taxon>Viridiplantae</taxon>
        <taxon>Streptophyta</taxon>
        <taxon>Embryophyta</taxon>
        <taxon>Tracheophyta</taxon>
        <taxon>Spermatophyta</taxon>
        <taxon>Magnoliopsida</taxon>
        <taxon>eudicotyledons</taxon>
        <taxon>Gunneridae</taxon>
        <taxon>Pentapetalae</taxon>
        <taxon>Caryophyllales</taxon>
        <taxon>Cactineae</taxon>
        <taxon>Cactaceae</taxon>
        <taxon>Cactoideae</taxon>
        <taxon>Echinocereeae</taxon>
        <taxon>Carnegiea</taxon>
    </lineage>
</organism>